<dbReference type="AlphaFoldDB" id="A0A7M2RGQ7"/>
<dbReference type="Gene3D" id="3.40.50.2300">
    <property type="match status" value="1"/>
</dbReference>
<dbReference type="RefSeq" id="WP_193734894.1">
    <property type="nucleotide sequence ID" value="NZ_CP063304.1"/>
</dbReference>
<evidence type="ECO:0000256" key="4">
    <source>
        <dbReference type="ARBA" id="ARBA00022553"/>
    </source>
</evidence>
<dbReference type="EMBL" id="CP063304">
    <property type="protein sequence ID" value="QOV18532.1"/>
    <property type="molecule type" value="Genomic_DNA"/>
</dbReference>
<evidence type="ECO:0000256" key="6">
    <source>
        <dbReference type="ARBA" id="ARBA00023015"/>
    </source>
</evidence>
<dbReference type="PROSITE" id="PS50110">
    <property type="entry name" value="RESPONSE_REGULATORY"/>
    <property type="match status" value="1"/>
</dbReference>
<dbReference type="PROSITE" id="PS01124">
    <property type="entry name" value="HTH_ARAC_FAMILY_2"/>
    <property type="match status" value="1"/>
</dbReference>
<evidence type="ECO:0000256" key="10">
    <source>
        <dbReference type="PROSITE-ProRule" id="PRU00169"/>
    </source>
</evidence>
<dbReference type="KEGG" id="bliq:INP51_10975"/>
<evidence type="ECO:0000256" key="5">
    <source>
        <dbReference type="ARBA" id="ARBA00023012"/>
    </source>
</evidence>
<dbReference type="GO" id="GO:0000160">
    <property type="term" value="P:phosphorelay signal transduction system"/>
    <property type="evidence" value="ECO:0007669"/>
    <property type="project" value="UniProtKB-KW"/>
</dbReference>
<organism evidence="13 14">
    <name type="scientific">Blautia liquoris</name>
    <dbReference type="NCBI Taxonomy" id="2779518"/>
    <lineage>
        <taxon>Bacteria</taxon>
        <taxon>Bacillati</taxon>
        <taxon>Bacillota</taxon>
        <taxon>Clostridia</taxon>
        <taxon>Lachnospirales</taxon>
        <taxon>Lachnospiraceae</taxon>
        <taxon>Blautia</taxon>
    </lineage>
</organism>
<evidence type="ECO:0000256" key="2">
    <source>
        <dbReference type="ARBA" id="ARBA00018672"/>
    </source>
</evidence>
<proteinExistence type="predicted"/>
<evidence type="ECO:0000313" key="13">
    <source>
        <dbReference type="EMBL" id="QOV18532.1"/>
    </source>
</evidence>
<dbReference type="Pfam" id="PF12833">
    <property type="entry name" value="HTH_18"/>
    <property type="match status" value="1"/>
</dbReference>
<dbReference type="InterPro" id="IPR051552">
    <property type="entry name" value="HptR"/>
</dbReference>
<evidence type="ECO:0000256" key="8">
    <source>
        <dbReference type="ARBA" id="ARBA00023163"/>
    </source>
</evidence>
<dbReference type="Pfam" id="PF00072">
    <property type="entry name" value="Response_reg"/>
    <property type="match status" value="1"/>
</dbReference>
<accession>A0A7M2RGQ7</accession>
<evidence type="ECO:0000259" key="12">
    <source>
        <dbReference type="PROSITE" id="PS50110"/>
    </source>
</evidence>
<gene>
    <name evidence="13" type="ORF">INP51_10975</name>
</gene>
<name>A0A7M2RGQ7_9FIRM</name>
<dbReference type="Proteomes" id="UP000593601">
    <property type="component" value="Chromosome"/>
</dbReference>
<feature type="modified residue" description="4-aspartylphosphate" evidence="10">
    <location>
        <position position="55"/>
    </location>
</feature>
<dbReference type="PANTHER" id="PTHR42713">
    <property type="entry name" value="HISTIDINE KINASE-RELATED"/>
    <property type="match status" value="1"/>
</dbReference>
<dbReference type="SMART" id="SM00448">
    <property type="entry name" value="REC"/>
    <property type="match status" value="1"/>
</dbReference>
<keyword evidence="6" id="KW-0805">Transcription regulation</keyword>
<keyword evidence="7" id="KW-0238">DNA-binding</keyword>
<dbReference type="CDD" id="cd17536">
    <property type="entry name" value="REC_YesN-like"/>
    <property type="match status" value="1"/>
</dbReference>
<keyword evidence="5" id="KW-0902">Two-component regulatory system</keyword>
<keyword evidence="14" id="KW-1185">Reference proteome</keyword>
<dbReference type="SUPFAM" id="SSF52172">
    <property type="entry name" value="CheY-like"/>
    <property type="match status" value="1"/>
</dbReference>
<evidence type="ECO:0000256" key="3">
    <source>
        <dbReference type="ARBA" id="ARBA00022490"/>
    </source>
</evidence>
<evidence type="ECO:0000313" key="14">
    <source>
        <dbReference type="Proteomes" id="UP000593601"/>
    </source>
</evidence>
<dbReference type="InterPro" id="IPR011006">
    <property type="entry name" value="CheY-like_superfamily"/>
</dbReference>
<feature type="domain" description="Response regulatory" evidence="12">
    <location>
        <begin position="3"/>
        <end position="120"/>
    </location>
</feature>
<dbReference type="InterPro" id="IPR009057">
    <property type="entry name" value="Homeodomain-like_sf"/>
</dbReference>
<dbReference type="InterPro" id="IPR018060">
    <property type="entry name" value="HTH_AraC"/>
</dbReference>
<evidence type="ECO:0000256" key="9">
    <source>
        <dbReference type="ARBA" id="ARBA00024867"/>
    </source>
</evidence>
<comment type="subcellular location">
    <subcellularLocation>
        <location evidence="1">Cytoplasm</location>
    </subcellularLocation>
</comment>
<dbReference type="SUPFAM" id="SSF46689">
    <property type="entry name" value="Homeodomain-like"/>
    <property type="match status" value="2"/>
</dbReference>
<sequence>MYKILIVDDERMIRMGMKNAICWEKLGISNVFTASSGTHALNIIQAYTPEIMITDINMTEMTGLELIERAKELAPQIRVLVVTGYNDFEYARKSLRLNVQDFFLKPIDEDDLSDAVRQQVTYLDEIRSREKNKILIERTQGSTQQNKLEEMMRTLIHNDNFKEAALTQINKKYHFDLNISLRLALIVPELSIDSHPISSNLQSLSVKNICIGMIDSEEAGITFVDKDGTIAIAFFEGKEDKVVLEEIQQLSDILRDELDSKPKIVVGSTVQGFVKLHISYNDAKYLLNNERKDIRNIIQSLGVESRNKLFFDVFAELKDIMITSIGSTERVLKSFDTFTKAAKSYNLSKSMTRRCCFELASSTYYSYLENSGDGESLKLDSLLKSLTTSSKEDASEITRQYISQLLIKGEENGHELITSAKHYISEHLTEDLSVSNIAEYLYVSPSYLSRIFKRVTKEGCNEYITRKRIEKAKYLLENTNLKTGKIAMMVGYHDINYFSLAFKKQTGKSPTKYRETLHEYNQSYCRSQ</sequence>
<keyword evidence="8" id="KW-0804">Transcription</keyword>
<comment type="function">
    <text evidence="9">May play the central regulatory role in sporulation. It may be an element of the effector pathway responsible for the activation of sporulation genes in response to nutritional stress. Spo0A may act in concert with spo0H (a sigma factor) to control the expression of some genes that are critical to the sporulation process.</text>
</comment>
<keyword evidence="3" id="KW-0963">Cytoplasm</keyword>
<dbReference type="SMART" id="SM00342">
    <property type="entry name" value="HTH_ARAC"/>
    <property type="match status" value="1"/>
</dbReference>
<keyword evidence="4 10" id="KW-0597">Phosphoprotein</keyword>
<feature type="domain" description="HTH araC/xylS-type" evidence="11">
    <location>
        <begin position="418"/>
        <end position="516"/>
    </location>
</feature>
<dbReference type="InterPro" id="IPR001789">
    <property type="entry name" value="Sig_transdc_resp-reg_receiver"/>
</dbReference>
<evidence type="ECO:0000256" key="1">
    <source>
        <dbReference type="ARBA" id="ARBA00004496"/>
    </source>
</evidence>
<evidence type="ECO:0000259" key="11">
    <source>
        <dbReference type="PROSITE" id="PS01124"/>
    </source>
</evidence>
<evidence type="ECO:0000256" key="7">
    <source>
        <dbReference type="ARBA" id="ARBA00023125"/>
    </source>
</evidence>
<dbReference type="PANTHER" id="PTHR42713:SF3">
    <property type="entry name" value="TRANSCRIPTIONAL REGULATORY PROTEIN HPTR"/>
    <property type="match status" value="1"/>
</dbReference>
<reference evidence="13 14" key="1">
    <citation type="submission" date="2020-10" db="EMBL/GenBank/DDBJ databases">
        <title>Blautia liquoris sp.nov., isolated from the mud in a fermentation cellar used for the production of Chinese strong-flavoured liquor.</title>
        <authorList>
            <person name="Lu L."/>
        </authorList>
    </citation>
    <scope>NUCLEOTIDE SEQUENCE [LARGE SCALE GENOMIC DNA]</scope>
    <source>
        <strain evidence="13 14">LZLJ-3</strain>
    </source>
</reference>
<dbReference type="Gene3D" id="1.10.10.60">
    <property type="entry name" value="Homeodomain-like"/>
    <property type="match status" value="2"/>
</dbReference>
<dbReference type="GO" id="GO:0043565">
    <property type="term" value="F:sequence-specific DNA binding"/>
    <property type="evidence" value="ECO:0007669"/>
    <property type="project" value="InterPro"/>
</dbReference>
<dbReference type="GO" id="GO:0003700">
    <property type="term" value="F:DNA-binding transcription factor activity"/>
    <property type="evidence" value="ECO:0007669"/>
    <property type="project" value="InterPro"/>
</dbReference>
<protein>
    <recommendedName>
        <fullName evidence="2">Stage 0 sporulation protein A homolog</fullName>
    </recommendedName>
</protein>
<dbReference type="GO" id="GO:0005737">
    <property type="term" value="C:cytoplasm"/>
    <property type="evidence" value="ECO:0007669"/>
    <property type="project" value="UniProtKB-SubCell"/>
</dbReference>